<keyword evidence="4" id="KW-1185">Reference proteome</keyword>
<reference evidence="3 4" key="1">
    <citation type="submission" date="2020-02" db="EMBL/GenBank/DDBJ databases">
        <title>Fructobacillus sp. isolated from paper mulberry of Taiwan.</title>
        <authorList>
            <person name="Lin S.-T."/>
        </authorList>
    </citation>
    <scope>NUCLEOTIDE SEQUENCE [LARGE SCALE GENOMIC DNA]</scope>
    <source>
        <strain evidence="3 4">S1-1</strain>
    </source>
</reference>
<dbReference type="EMBL" id="JAAMFL010000007">
    <property type="protein sequence ID" value="MBS9337799.1"/>
    <property type="molecule type" value="Genomic_DNA"/>
</dbReference>
<dbReference type="RefSeq" id="WP_213822054.1">
    <property type="nucleotide sequence ID" value="NZ_JAAMFL010000007.1"/>
</dbReference>
<feature type="domain" description="DUF1542" evidence="2">
    <location>
        <begin position="10"/>
        <end position="63"/>
    </location>
</feature>
<name>A0ABS5QZV1_9LACO</name>
<dbReference type="Proteomes" id="UP001519503">
    <property type="component" value="Unassembled WGS sequence"/>
</dbReference>
<organism evidence="3 4">
    <name type="scientific">Fructobacillus parabroussonetiae</name>
    <dbReference type="NCBI Taxonomy" id="2713174"/>
    <lineage>
        <taxon>Bacteria</taxon>
        <taxon>Bacillati</taxon>
        <taxon>Bacillota</taxon>
        <taxon>Bacilli</taxon>
        <taxon>Lactobacillales</taxon>
        <taxon>Lactobacillaceae</taxon>
        <taxon>Fructobacillus</taxon>
    </lineage>
</organism>
<accession>A0ABS5QZV1</accession>
<proteinExistence type="predicted"/>
<dbReference type="InterPro" id="IPR011439">
    <property type="entry name" value="DUF1542"/>
</dbReference>
<sequence>MSNLLTYEHAIDGRISDEKAKIDRMNHLTKSEKEAAKKKLDAQSDAAKAAVDEGQTADQVYDKVKASNFTANVDQAMADLTSHSTLDEQKATAKSAIDEQAKQAKDAIDGRADLSSDEKAKAKQAIDDSADQAKKQLDGISNADDLKKSVAPISFKEETDRLNQDLAHHDTLAEQKAAAKAAIDEKAQAMKVKIAAMTNLTDEQKAAAINEIDTAAQSAKNKIDGEVNADAVLIDVKDLTFDQNSQRVIQRLAQIVPAAKSVAELTETVNHVQPETGRQTEENRWTMLLLGMLSIVSLAYVKTKKS</sequence>
<gene>
    <name evidence="3" type="ORF">G6R30_04900</name>
</gene>
<dbReference type="Pfam" id="PF07564">
    <property type="entry name" value="DUF1542"/>
    <property type="match status" value="3"/>
</dbReference>
<evidence type="ECO:0000256" key="1">
    <source>
        <dbReference type="SAM" id="MobiDB-lite"/>
    </source>
</evidence>
<protein>
    <submittedName>
        <fullName evidence="3">DUF1542 domain-containing protein</fullName>
    </submittedName>
</protein>
<evidence type="ECO:0000313" key="4">
    <source>
        <dbReference type="Proteomes" id="UP001519503"/>
    </source>
</evidence>
<evidence type="ECO:0000313" key="3">
    <source>
        <dbReference type="EMBL" id="MBS9337799.1"/>
    </source>
</evidence>
<feature type="domain" description="DUF1542" evidence="2">
    <location>
        <begin position="90"/>
        <end position="138"/>
    </location>
</feature>
<comment type="caution">
    <text evidence="3">The sequence shown here is derived from an EMBL/GenBank/DDBJ whole genome shotgun (WGS) entry which is preliminary data.</text>
</comment>
<evidence type="ECO:0000259" key="2">
    <source>
        <dbReference type="Pfam" id="PF07564"/>
    </source>
</evidence>
<feature type="region of interest" description="Disordered" evidence="1">
    <location>
        <begin position="109"/>
        <end position="130"/>
    </location>
</feature>
<feature type="domain" description="DUF1542" evidence="2">
    <location>
        <begin position="176"/>
        <end position="232"/>
    </location>
</feature>